<dbReference type="InterPro" id="IPR036856">
    <property type="entry name" value="Ald_Oxase/Xan_DH_a/b_sf"/>
</dbReference>
<dbReference type="InterPro" id="IPR002888">
    <property type="entry name" value="2Fe-2S-bd"/>
</dbReference>
<dbReference type="InterPro" id="IPR001041">
    <property type="entry name" value="2Fe-2S_ferredoxin-type"/>
</dbReference>
<keyword evidence="4" id="KW-0408">Iron</keyword>
<name>A0ABQ1I3T7_9ALTE</name>
<dbReference type="Pfam" id="PF01315">
    <property type="entry name" value="Ald_Xan_dh_C"/>
    <property type="match status" value="1"/>
</dbReference>
<sequence length="865" mass="93283">MIDVIINNTAYSIDDSLPITLMDYLRDELGLKSVKDGCNQGACGTCTVIIDGVAQRSCSQLSSLEDDIEIVTIEGLSEREKDVYDFAFAEAGAVQCGFCIPGMVLSSKALLDKNLQPSDDEIKHALRRNICRCTGYVKIIEAVHLAARYFREDFAIPEQHCDGKLDSNLHRVDAREKTLGYGEYVDDMTLPNMLHGKALRTPAPRARIIKIDIEKAQQHPDAVCVLTAADIPGDNKHGHLVQDWDSLIAEGDITRYVGDALALVASKNPLSLNAILQLIEVEYEELEPLTSPAEAMLPDAPKIHPGGNILCNEKLVRGDAETAINNAAHVVTQHYSTPFTEHAFMEPECAIALIENQDVLLYTGAQGIYDDQHEVSRILGIGEERVRVHSKLVGGGFGGKEDMSVQHHAALLAWHSKQPVKVKLTRQESIMIHPKRHAMEIEMTTACDETGKLVGMQAKIISDTGAYASLGGPVLQRACTHAAGPYSFKDVAVYGTAVYTNNPPGGAFRGFGVSQVAFALESNINLLAEKVGLSPWEIRHLNAVRPGQALPNGQIADQSTGLVECLEALKEVYQSSPRAGIAVSFKNSGLGVGIPDHGRAILSVEAGKVHVRTSAACIGQGVATVAVHIVCEVTDLSPEAIVVEAPDTARTPNSGTTTASRQTVFTGEAIRRAAQSLQQALAAEATLSDLNGQEFYGEYASDTDPINSDKPNPVSHVAYGYAAQVVLLDEQGKVEKVAAAYDLGKVINRKSAEGQIEGGIVMGLGYALTEDYPLVKAVPKTNYKGLKLFKATDIPQIETMIVEREFDPEVALGAKGVGELATIPTAPATQGAYYALDGKFRTKLPLEATAYSPKPKKKPTRRVRR</sequence>
<gene>
    <name evidence="7" type="ORF">GCM10007414_27280</name>
</gene>
<dbReference type="EMBL" id="BMDY01000017">
    <property type="protein sequence ID" value="GGB12455.1"/>
    <property type="molecule type" value="Genomic_DNA"/>
</dbReference>
<dbReference type="SMART" id="SM01008">
    <property type="entry name" value="Ald_Xan_dh_C"/>
    <property type="match status" value="1"/>
</dbReference>
<dbReference type="Gene3D" id="1.10.150.120">
    <property type="entry name" value="[2Fe-2S]-binding domain"/>
    <property type="match status" value="1"/>
</dbReference>
<evidence type="ECO:0000256" key="1">
    <source>
        <dbReference type="ARBA" id="ARBA00006849"/>
    </source>
</evidence>
<dbReference type="Pfam" id="PF02738">
    <property type="entry name" value="MoCoBD_1"/>
    <property type="match status" value="1"/>
</dbReference>
<reference evidence="8" key="1">
    <citation type="journal article" date="2019" name="Int. J. Syst. Evol. Microbiol.">
        <title>The Global Catalogue of Microorganisms (GCM) 10K type strain sequencing project: providing services to taxonomists for standard genome sequencing and annotation.</title>
        <authorList>
            <consortium name="The Broad Institute Genomics Platform"/>
            <consortium name="The Broad Institute Genome Sequencing Center for Infectious Disease"/>
            <person name="Wu L."/>
            <person name="Ma J."/>
        </authorList>
    </citation>
    <scope>NUCLEOTIDE SEQUENCE [LARGE SCALE GENOMIC DNA]</scope>
    <source>
        <strain evidence="8">CGMCC 1.10131</strain>
    </source>
</reference>
<dbReference type="Pfam" id="PF20256">
    <property type="entry name" value="MoCoBD_2"/>
    <property type="match status" value="2"/>
</dbReference>
<feature type="domain" description="2Fe-2S ferredoxin-type" evidence="6">
    <location>
        <begin position="1"/>
        <end position="76"/>
    </location>
</feature>
<dbReference type="Pfam" id="PF01799">
    <property type="entry name" value="Fer2_2"/>
    <property type="match status" value="1"/>
</dbReference>
<dbReference type="InterPro" id="IPR017697">
    <property type="entry name" value="Xdh"/>
</dbReference>
<dbReference type="InterPro" id="IPR036010">
    <property type="entry name" value="2Fe-2S_ferredoxin-like_sf"/>
</dbReference>
<evidence type="ECO:0000256" key="5">
    <source>
        <dbReference type="ARBA" id="ARBA00023075"/>
    </source>
</evidence>
<dbReference type="Gene3D" id="3.10.20.30">
    <property type="match status" value="1"/>
</dbReference>
<dbReference type="SUPFAM" id="SSF47741">
    <property type="entry name" value="CO dehydrogenase ISP C-domain like"/>
    <property type="match status" value="1"/>
</dbReference>
<dbReference type="Gene3D" id="3.90.1170.50">
    <property type="entry name" value="Aldehyde oxidase/xanthine dehydrogenase, a/b hammerhead"/>
    <property type="match status" value="1"/>
</dbReference>
<dbReference type="Proteomes" id="UP000651977">
    <property type="component" value="Unassembled WGS sequence"/>
</dbReference>
<keyword evidence="5" id="KW-0830">Ubiquinone</keyword>
<evidence type="ECO:0000256" key="2">
    <source>
        <dbReference type="ARBA" id="ARBA00022723"/>
    </source>
</evidence>
<dbReference type="PANTHER" id="PTHR11908:SF157">
    <property type="entry name" value="XANTHINE DEHYDROGENASE SUBUNIT D-RELATED"/>
    <property type="match status" value="1"/>
</dbReference>
<dbReference type="SUPFAM" id="SSF54665">
    <property type="entry name" value="CO dehydrogenase molybdoprotein N-domain-like"/>
    <property type="match status" value="1"/>
</dbReference>
<dbReference type="Pfam" id="PF00111">
    <property type="entry name" value="Fer2"/>
    <property type="match status" value="1"/>
</dbReference>
<protein>
    <submittedName>
        <fullName evidence="7">Selenium-dependent xanthine dehydrogenase</fullName>
    </submittedName>
</protein>
<evidence type="ECO:0000259" key="6">
    <source>
        <dbReference type="PROSITE" id="PS51085"/>
    </source>
</evidence>
<comment type="similarity">
    <text evidence="1">Belongs to the xanthine dehydrogenase family.</text>
</comment>
<evidence type="ECO:0000256" key="4">
    <source>
        <dbReference type="ARBA" id="ARBA00023004"/>
    </source>
</evidence>
<comment type="caution">
    <text evidence="7">The sequence shown here is derived from an EMBL/GenBank/DDBJ whole genome shotgun (WGS) entry which is preliminary data.</text>
</comment>
<dbReference type="InterPro" id="IPR000674">
    <property type="entry name" value="Ald_Oxase/Xan_DH_a/b"/>
</dbReference>
<dbReference type="SUPFAM" id="SSF56003">
    <property type="entry name" value="Molybdenum cofactor-binding domain"/>
    <property type="match status" value="1"/>
</dbReference>
<accession>A0ABQ1I3T7</accession>
<evidence type="ECO:0000313" key="7">
    <source>
        <dbReference type="EMBL" id="GGB12455.1"/>
    </source>
</evidence>
<dbReference type="SUPFAM" id="SSF54292">
    <property type="entry name" value="2Fe-2S ferredoxin-like"/>
    <property type="match status" value="1"/>
</dbReference>
<dbReference type="RefSeq" id="WP_055733178.1">
    <property type="nucleotide sequence ID" value="NZ_BMDY01000017.1"/>
</dbReference>
<dbReference type="InterPro" id="IPR046867">
    <property type="entry name" value="AldOxase/xan_DH_MoCoBD2"/>
</dbReference>
<dbReference type="InterPro" id="IPR012675">
    <property type="entry name" value="Beta-grasp_dom_sf"/>
</dbReference>
<dbReference type="InterPro" id="IPR006058">
    <property type="entry name" value="2Fe2S_fd_BS"/>
</dbReference>
<dbReference type="InterPro" id="IPR008274">
    <property type="entry name" value="AldOxase/xan_DH_MoCoBD1"/>
</dbReference>
<dbReference type="PANTHER" id="PTHR11908">
    <property type="entry name" value="XANTHINE DEHYDROGENASE"/>
    <property type="match status" value="1"/>
</dbReference>
<dbReference type="InterPro" id="IPR037165">
    <property type="entry name" value="AldOxase/xan_DH_Mopterin-bd_sf"/>
</dbReference>
<dbReference type="NCBIfam" id="TIGR03311">
    <property type="entry name" value="Se_dep_XDH"/>
    <property type="match status" value="1"/>
</dbReference>
<dbReference type="Gene3D" id="3.30.365.10">
    <property type="entry name" value="Aldehyde oxidase/xanthine dehydrogenase, molybdopterin binding domain"/>
    <property type="match status" value="5"/>
</dbReference>
<keyword evidence="2" id="KW-0479">Metal-binding</keyword>
<dbReference type="CDD" id="cd00207">
    <property type="entry name" value="fer2"/>
    <property type="match status" value="1"/>
</dbReference>
<dbReference type="InterPro" id="IPR016208">
    <property type="entry name" value="Ald_Oxase/xanthine_DH-like"/>
</dbReference>
<proteinExistence type="inferred from homology"/>
<dbReference type="InterPro" id="IPR036884">
    <property type="entry name" value="2Fe-2S-bd_dom_sf"/>
</dbReference>
<dbReference type="PROSITE" id="PS51085">
    <property type="entry name" value="2FE2S_FER_2"/>
    <property type="match status" value="1"/>
</dbReference>
<dbReference type="PROSITE" id="PS00197">
    <property type="entry name" value="2FE2S_FER_1"/>
    <property type="match status" value="1"/>
</dbReference>
<organism evidence="7 8">
    <name type="scientific">Agarivorans gilvus</name>
    <dbReference type="NCBI Taxonomy" id="680279"/>
    <lineage>
        <taxon>Bacteria</taxon>
        <taxon>Pseudomonadati</taxon>
        <taxon>Pseudomonadota</taxon>
        <taxon>Gammaproteobacteria</taxon>
        <taxon>Alteromonadales</taxon>
        <taxon>Alteromonadaceae</taxon>
        <taxon>Agarivorans</taxon>
    </lineage>
</organism>
<evidence type="ECO:0000313" key="8">
    <source>
        <dbReference type="Proteomes" id="UP000651977"/>
    </source>
</evidence>
<evidence type="ECO:0000256" key="3">
    <source>
        <dbReference type="ARBA" id="ARBA00023002"/>
    </source>
</evidence>
<keyword evidence="3" id="KW-0560">Oxidoreductase</keyword>
<keyword evidence="8" id="KW-1185">Reference proteome</keyword>